<keyword evidence="4" id="KW-0677">Repeat</keyword>
<evidence type="ECO:0000256" key="5">
    <source>
        <dbReference type="ARBA" id="ARBA00022837"/>
    </source>
</evidence>
<evidence type="ECO:0000256" key="9">
    <source>
        <dbReference type="SAM" id="Phobius"/>
    </source>
</evidence>
<evidence type="ECO:0000256" key="4">
    <source>
        <dbReference type="ARBA" id="ARBA00022737"/>
    </source>
</evidence>
<dbReference type="SUPFAM" id="SSF52540">
    <property type="entry name" value="P-loop containing nucleoside triphosphate hydrolases"/>
    <property type="match status" value="2"/>
</dbReference>
<evidence type="ECO:0000256" key="7">
    <source>
        <dbReference type="ARBA" id="ARBA00023136"/>
    </source>
</evidence>
<sequence>MAGDQKLASVVPIEVVGDDDEAPKPGAIVQFTTAIYFVEEEEPDLTIDIMRLGSLKGDISVDWLTEDGSAKAGVRYEAAKGQIVMKDGEYRKQIKIKTIANDFWSPTLEFKVKLENPSGCSLGLFLKSCRVKVIDGDTFPSSMNRELLLQGEDGVRRIRMIRLLWELWKLCFNQVKGVKTRTLVTLFLDQLRNARKLSVLLLNIYMVDVVFNTGDSTTQEQLMLATRQETALLVGICLAAPMILMHVAALVKAKMDLKGHINLFLQRALFRKYMNYSEESRNDTPPATVQGAVLSDAGDAAESYMKLLELVSIVVQLGIFIYFTLMENPEALVFILLMPCCMVIYFIVVGLIRGPRDLWKDTEDAMLFLVEEVCQRYRLVADYFQRPQMNDEFEKTSGELREGIVPDNMRDSNDEMFPKWLGPVFMAIYIALEANSVVEGRLSLGTFLATVGIMSEISDQFGEIYGIILELRLLHVAVVDLTVMFNSATDLKKQKDVNRKRREESRKARDALFSGPSDPDTDPTTALYKTDLIPIRVDNMGYSLMNAEGDVIKKLFKDVSVQVEQGKLIAVTGDHGSGKATLLRLLGGVIYPQEGLIFIPSHLRVLHVTQEALILNGTPWRNLIFGCPPPAKVDPERVRTILQMMGMKVTLGLIEEDLQKHAKGESTQKAAESFRDAWIGSMTYSEKVKIHLARAFIMNPEVMVLQRPLHHYDAPTAAIILGLLQAHVRERGLGFPAKDREHRRPRTVFFTVEEKSQAEASDVIWRITDDGAAKFDLPFASSPGQRRERPGSRPAMLQVHPTPAGYQMPHGPAVAAKAYMPVMVPNRVAQSDIYSADFRDVAIMAREPLAGVVPAAVDQAIYFVEDWETVLTVDIMRLGSLNGEVSVDWFTEDGSAKAGRQYYPANGRAVFLDGEYRKQIKVNTIYNHFWSPTLEFKIKLANERGCSLGLFLKSCRVKVIDGDTFPSSVNRELLLEGEDGVRRIRVTSLLWQFWKLCFTHVPGVRIRTLATLFLDEFRNARRISVLLLNVYMVDVVFNTDDATTQEQLMLATRQETALIVGVCLVAPLFLQHAATLMKAKMDLKGHMNMFLQRALFRKYMNYSEESRSEIPPSAVQGAITSDAGDAAESYMKLLELVSIVVQLGIFIYFTLMENPEALVFILLMPCCMVIYFIVTGLIRGPRNQWKDTEDSLVFLVEEVCQRYRLVADYFRRPQMNDEFEKTSGELREGIVPDSLRDANDEMFPKWLGPVFMGIYIALEANSVLEGRLSLGTFLATVGIMGDISDQFGEIYAIILEVRSLYESVVDLTVMFNSATDLKKQKDVNRKRREESRKARDALFSGPSDPDTDPTTALYKTDLIPIRLDKMSYSLMDEFGDVTNTLFKDVSVEVEQGKLIAITGDLGSGKATLLRLLGSVIYPQRGLIFIPSHLRVLHVTREANIVHGSPWRNLIFGCPPPAKIDPQRVQAILQMMGMKLTLSLIEEDLEKHAKGEQLEAISESSGDAWIGSTSYSEKVKIHLARAFIMNPEVMVLERPLHHYNAETAKTILGLLQAHVRERGLGLPAKDREHRRPRTVFFTAEEKSQAEASDVIWRITDQGIVVTDTGDLMSEGLGMDEGILLE</sequence>
<dbReference type="GO" id="GO:0016887">
    <property type="term" value="F:ATP hydrolysis activity"/>
    <property type="evidence" value="ECO:0007669"/>
    <property type="project" value="InterPro"/>
</dbReference>
<keyword evidence="3" id="KW-0732">Signal</keyword>
<dbReference type="Pfam" id="PF00005">
    <property type="entry name" value="ABC_tran"/>
    <property type="match status" value="2"/>
</dbReference>
<evidence type="ECO:0000313" key="11">
    <source>
        <dbReference type="EMBL" id="OLQ11322.1"/>
    </source>
</evidence>
<comment type="subcellular location">
    <subcellularLocation>
        <location evidence="1">Membrane</location>
        <topology evidence="1">Multi-pass membrane protein</topology>
    </subcellularLocation>
</comment>
<dbReference type="Gene3D" id="2.60.40.2030">
    <property type="match status" value="2"/>
</dbReference>
<evidence type="ECO:0000256" key="2">
    <source>
        <dbReference type="ARBA" id="ARBA00022692"/>
    </source>
</evidence>
<dbReference type="Gene3D" id="3.40.50.300">
    <property type="entry name" value="P-loop containing nucleotide triphosphate hydrolases"/>
    <property type="match status" value="2"/>
</dbReference>
<dbReference type="Gene3D" id="1.20.1560.10">
    <property type="entry name" value="ABC transporter type 1, transmembrane domain"/>
    <property type="match status" value="2"/>
</dbReference>
<dbReference type="GO" id="GO:0034040">
    <property type="term" value="F:ATPase-coupled lipid transmembrane transporter activity"/>
    <property type="evidence" value="ECO:0007669"/>
    <property type="project" value="TreeGrafter"/>
</dbReference>
<keyword evidence="12" id="KW-1185">Reference proteome</keyword>
<feature type="region of interest" description="Disordered" evidence="8">
    <location>
        <begin position="1320"/>
        <end position="1348"/>
    </location>
</feature>
<accession>A0A1Q9EV62</accession>
<dbReference type="EMBL" id="LSRX01000061">
    <property type="protein sequence ID" value="OLQ11322.1"/>
    <property type="molecule type" value="Genomic_DNA"/>
</dbReference>
<keyword evidence="6 9" id="KW-1133">Transmembrane helix</keyword>
<feature type="transmembrane region" description="Helical" evidence="9">
    <location>
        <begin position="331"/>
        <end position="352"/>
    </location>
</feature>
<dbReference type="OrthoDB" id="6593433at2759"/>
<organism evidence="11 12">
    <name type="scientific">Symbiodinium microadriaticum</name>
    <name type="common">Dinoflagellate</name>
    <name type="synonym">Zooxanthella microadriatica</name>
    <dbReference type="NCBI Taxonomy" id="2951"/>
    <lineage>
        <taxon>Eukaryota</taxon>
        <taxon>Sar</taxon>
        <taxon>Alveolata</taxon>
        <taxon>Dinophyceae</taxon>
        <taxon>Suessiales</taxon>
        <taxon>Symbiodiniaceae</taxon>
        <taxon>Symbiodinium</taxon>
    </lineage>
</organism>
<keyword evidence="11" id="KW-0067">ATP-binding</keyword>
<protein>
    <submittedName>
        <fullName evidence="11">ATP-binding cassette sub-family B member 7, mitochondrial</fullName>
    </submittedName>
</protein>
<feature type="transmembrane region" description="Helical" evidence="9">
    <location>
        <begin position="1133"/>
        <end position="1151"/>
    </location>
</feature>
<evidence type="ECO:0000256" key="8">
    <source>
        <dbReference type="SAM" id="MobiDB-lite"/>
    </source>
</evidence>
<dbReference type="InterPro" id="IPR036640">
    <property type="entry name" value="ABC1_TM_sf"/>
</dbReference>
<feature type="transmembrane region" description="Helical" evidence="9">
    <location>
        <begin position="307"/>
        <end position="325"/>
    </location>
</feature>
<keyword evidence="7 9" id="KW-0472">Membrane</keyword>
<dbReference type="Pfam" id="PF03160">
    <property type="entry name" value="Calx-beta"/>
    <property type="match status" value="2"/>
</dbReference>
<evidence type="ECO:0000256" key="6">
    <source>
        <dbReference type="ARBA" id="ARBA00022989"/>
    </source>
</evidence>
<evidence type="ECO:0000256" key="1">
    <source>
        <dbReference type="ARBA" id="ARBA00004141"/>
    </source>
</evidence>
<evidence type="ECO:0000313" key="12">
    <source>
        <dbReference type="Proteomes" id="UP000186817"/>
    </source>
</evidence>
<dbReference type="InterPro" id="IPR003644">
    <property type="entry name" value="Calx_beta"/>
</dbReference>
<dbReference type="InterPro" id="IPR027417">
    <property type="entry name" value="P-loop_NTPase"/>
</dbReference>
<feature type="transmembrane region" description="Helical" evidence="9">
    <location>
        <begin position="1057"/>
        <end position="1077"/>
    </location>
</feature>
<feature type="transmembrane region" description="Helical" evidence="9">
    <location>
        <begin position="1157"/>
        <end position="1178"/>
    </location>
</feature>
<feature type="compositionally biased region" description="Basic and acidic residues" evidence="8">
    <location>
        <begin position="1320"/>
        <end position="1336"/>
    </location>
</feature>
<evidence type="ECO:0000259" key="10">
    <source>
        <dbReference type="PROSITE" id="PS50893"/>
    </source>
</evidence>
<keyword evidence="2 9" id="KW-0812">Transmembrane</keyword>
<evidence type="ECO:0000256" key="3">
    <source>
        <dbReference type="ARBA" id="ARBA00022729"/>
    </source>
</evidence>
<dbReference type="InterPro" id="IPR003439">
    <property type="entry name" value="ABC_transporter-like_ATP-bd"/>
</dbReference>
<dbReference type="PANTHER" id="PTHR24221:SF654">
    <property type="entry name" value="ATP-BINDING CASSETTE SUB-FAMILY B MEMBER 6"/>
    <property type="match status" value="1"/>
</dbReference>
<dbReference type="Proteomes" id="UP000186817">
    <property type="component" value="Unassembled WGS sequence"/>
</dbReference>
<dbReference type="SUPFAM" id="SSF90123">
    <property type="entry name" value="ABC transporter transmembrane region"/>
    <property type="match status" value="2"/>
</dbReference>
<reference evidence="11 12" key="1">
    <citation type="submission" date="2016-02" db="EMBL/GenBank/DDBJ databases">
        <title>Genome analysis of coral dinoflagellate symbionts highlights evolutionary adaptations to a symbiotic lifestyle.</title>
        <authorList>
            <person name="Aranda M."/>
            <person name="Li Y."/>
            <person name="Liew Y.J."/>
            <person name="Baumgarten S."/>
            <person name="Simakov O."/>
            <person name="Wilson M."/>
            <person name="Piel J."/>
            <person name="Ashoor H."/>
            <person name="Bougouffa S."/>
            <person name="Bajic V.B."/>
            <person name="Ryu T."/>
            <person name="Ravasi T."/>
            <person name="Bayer T."/>
            <person name="Micklem G."/>
            <person name="Kim H."/>
            <person name="Bhak J."/>
            <person name="Lajeunesse T.C."/>
            <person name="Voolstra C.R."/>
        </authorList>
    </citation>
    <scope>NUCLEOTIDE SEQUENCE [LARGE SCALE GENOMIC DNA]</scope>
    <source>
        <strain evidence="11 12">CCMP2467</strain>
    </source>
</reference>
<feature type="domain" description="ABC transporter" evidence="10">
    <location>
        <begin position="535"/>
        <end position="799"/>
    </location>
</feature>
<gene>
    <name evidence="11" type="primary">Abcb7</name>
    <name evidence="11" type="ORF">AK812_SmicGene4900</name>
</gene>
<feature type="region of interest" description="Disordered" evidence="8">
    <location>
        <begin position="494"/>
        <end position="522"/>
    </location>
</feature>
<dbReference type="InterPro" id="IPR039421">
    <property type="entry name" value="Type_1_exporter"/>
</dbReference>
<feature type="transmembrane region" description="Helical" evidence="9">
    <location>
        <begin position="231"/>
        <end position="251"/>
    </location>
</feature>
<keyword evidence="5" id="KW-0106">Calcium</keyword>
<comment type="caution">
    <text evidence="11">The sequence shown here is derived from an EMBL/GenBank/DDBJ whole genome shotgun (WGS) entry which is preliminary data.</text>
</comment>
<feature type="domain" description="ABC transporter" evidence="10">
    <location>
        <begin position="1361"/>
        <end position="1620"/>
    </location>
</feature>
<dbReference type="GO" id="GO:0007154">
    <property type="term" value="P:cell communication"/>
    <property type="evidence" value="ECO:0007669"/>
    <property type="project" value="InterPro"/>
</dbReference>
<dbReference type="GO" id="GO:0016020">
    <property type="term" value="C:membrane"/>
    <property type="evidence" value="ECO:0007669"/>
    <property type="project" value="UniProtKB-SubCell"/>
</dbReference>
<keyword evidence="11" id="KW-0547">Nucleotide-binding</keyword>
<proteinExistence type="predicted"/>
<dbReference type="SMART" id="SM00237">
    <property type="entry name" value="Calx_beta"/>
    <property type="match status" value="2"/>
</dbReference>
<feature type="compositionally biased region" description="Basic and acidic residues" evidence="8">
    <location>
        <begin position="494"/>
        <end position="510"/>
    </location>
</feature>
<name>A0A1Q9EV62_SYMMI</name>
<dbReference type="SUPFAM" id="SSF141072">
    <property type="entry name" value="CalX-like"/>
    <property type="match status" value="2"/>
</dbReference>
<dbReference type="PROSITE" id="PS50893">
    <property type="entry name" value="ABC_TRANSPORTER_2"/>
    <property type="match status" value="2"/>
</dbReference>
<dbReference type="PANTHER" id="PTHR24221">
    <property type="entry name" value="ATP-BINDING CASSETTE SUB-FAMILY B"/>
    <property type="match status" value="1"/>
</dbReference>
<dbReference type="InterPro" id="IPR038081">
    <property type="entry name" value="CalX-like_sf"/>
</dbReference>
<dbReference type="GO" id="GO:0005524">
    <property type="term" value="F:ATP binding"/>
    <property type="evidence" value="ECO:0007669"/>
    <property type="project" value="UniProtKB-KW"/>
</dbReference>